<organism evidence="1 2">
    <name type="scientific">Bradyrhizobium iriomotense</name>
    <dbReference type="NCBI Taxonomy" id="441950"/>
    <lineage>
        <taxon>Bacteria</taxon>
        <taxon>Pseudomonadati</taxon>
        <taxon>Pseudomonadota</taxon>
        <taxon>Alphaproteobacteria</taxon>
        <taxon>Hyphomicrobiales</taxon>
        <taxon>Nitrobacteraceae</taxon>
        <taxon>Bradyrhizobium</taxon>
    </lineage>
</organism>
<protein>
    <submittedName>
        <fullName evidence="1">Uncharacterized protein</fullName>
    </submittedName>
</protein>
<gene>
    <name evidence="1" type="ORF">GCM10007857_52520</name>
</gene>
<sequence>MIAAAIFLFLVGAVLAWAFRVWILVPFCLLTMIATVAIELTLGTSIAAAFGSGLLVGLAPQLGYAFGLLAQGTLLARFAQPGSARKASVALLYKKASVDQRR</sequence>
<proteinExistence type="predicted"/>
<comment type="caution">
    <text evidence="1">The sequence shown here is derived from an EMBL/GenBank/DDBJ whole genome shotgun (WGS) entry which is preliminary data.</text>
</comment>
<name>A0ABQ6B6J6_9BRAD</name>
<evidence type="ECO:0000313" key="1">
    <source>
        <dbReference type="EMBL" id="GLR88540.1"/>
    </source>
</evidence>
<keyword evidence="2" id="KW-1185">Reference proteome</keyword>
<dbReference type="EMBL" id="BSOW01000019">
    <property type="protein sequence ID" value="GLR88540.1"/>
    <property type="molecule type" value="Genomic_DNA"/>
</dbReference>
<reference evidence="2" key="1">
    <citation type="journal article" date="2019" name="Int. J. Syst. Evol. Microbiol.">
        <title>The Global Catalogue of Microorganisms (GCM) 10K type strain sequencing project: providing services to taxonomists for standard genome sequencing and annotation.</title>
        <authorList>
            <consortium name="The Broad Institute Genomics Platform"/>
            <consortium name="The Broad Institute Genome Sequencing Center for Infectious Disease"/>
            <person name="Wu L."/>
            <person name="Ma J."/>
        </authorList>
    </citation>
    <scope>NUCLEOTIDE SEQUENCE [LARGE SCALE GENOMIC DNA]</scope>
    <source>
        <strain evidence="2">NBRC 102520</strain>
    </source>
</reference>
<dbReference type="Proteomes" id="UP001156905">
    <property type="component" value="Unassembled WGS sequence"/>
</dbReference>
<dbReference type="RefSeq" id="WP_284270175.1">
    <property type="nucleotide sequence ID" value="NZ_BSOW01000019.1"/>
</dbReference>
<evidence type="ECO:0000313" key="2">
    <source>
        <dbReference type="Proteomes" id="UP001156905"/>
    </source>
</evidence>
<accession>A0ABQ6B6J6</accession>